<evidence type="ECO:0000256" key="1">
    <source>
        <dbReference type="SAM" id="SignalP"/>
    </source>
</evidence>
<accession>A0A265UU12</accession>
<name>A0A265UU12_9FLAO</name>
<organism evidence="2 3">
    <name type="scientific">Winogradskyella aurantia</name>
    <dbReference type="NCBI Taxonomy" id="1915063"/>
    <lineage>
        <taxon>Bacteria</taxon>
        <taxon>Pseudomonadati</taxon>
        <taxon>Bacteroidota</taxon>
        <taxon>Flavobacteriia</taxon>
        <taxon>Flavobacteriales</taxon>
        <taxon>Flavobacteriaceae</taxon>
        <taxon>Winogradskyella</taxon>
    </lineage>
</organism>
<reference evidence="2 3" key="1">
    <citation type="submission" date="2017-05" db="EMBL/GenBank/DDBJ databases">
        <title>The draft genome sequence of Idiomarina salinarum WNB302.</title>
        <authorList>
            <person name="Sun Y."/>
            <person name="Chen B."/>
            <person name="Du Z."/>
        </authorList>
    </citation>
    <scope>NUCLEOTIDE SEQUENCE [LARGE SCALE GENOMIC DNA]</scope>
    <source>
        <strain evidence="2 3">WNB302</strain>
    </source>
</reference>
<sequence length="203" mass="22243">MKSIFLNLTNMKTIKLLFLPLFALALFSSCSDDDDAPAPVNPSELITNVEVIFTNENDPNDVVTLSAVSADGIVDPTLSVSGPFTANADYTATITILDDVNNEDILEEVVEEKDEHFFAYAVNQTINVLDMIRDDSIDPQRTDGNYLGVETAWSFGAASTGTFTLQLVHEASSVDDQFGEPFEFGLYTGGELDINNTWNIEIQ</sequence>
<gene>
    <name evidence="2" type="ORF">CA834_08825</name>
</gene>
<evidence type="ECO:0008006" key="4">
    <source>
        <dbReference type="Google" id="ProtNLM"/>
    </source>
</evidence>
<evidence type="ECO:0000313" key="2">
    <source>
        <dbReference type="EMBL" id="OZV68567.1"/>
    </source>
</evidence>
<dbReference type="EMBL" id="NGJN01000004">
    <property type="protein sequence ID" value="OZV68567.1"/>
    <property type="molecule type" value="Genomic_DNA"/>
</dbReference>
<evidence type="ECO:0000313" key="3">
    <source>
        <dbReference type="Proteomes" id="UP000216840"/>
    </source>
</evidence>
<feature type="signal peptide" evidence="1">
    <location>
        <begin position="1"/>
        <end position="31"/>
    </location>
</feature>
<comment type="caution">
    <text evidence="2">The sequence shown here is derived from an EMBL/GenBank/DDBJ whole genome shotgun (WGS) entry which is preliminary data.</text>
</comment>
<protein>
    <recommendedName>
        <fullName evidence="4">Type 1 periplasmic binding fold superfamily protein</fullName>
    </recommendedName>
</protein>
<proteinExistence type="predicted"/>
<keyword evidence="3" id="KW-1185">Reference proteome</keyword>
<dbReference type="AlphaFoldDB" id="A0A265UU12"/>
<keyword evidence="1" id="KW-0732">Signal</keyword>
<dbReference type="Proteomes" id="UP000216840">
    <property type="component" value="Unassembled WGS sequence"/>
</dbReference>
<feature type="chain" id="PRO_5012989615" description="Type 1 periplasmic binding fold superfamily protein" evidence="1">
    <location>
        <begin position="32"/>
        <end position="203"/>
    </location>
</feature>
<dbReference type="PROSITE" id="PS51257">
    <property type="entry name" value="PROKAR_LIPOPROTEIN"/>
    <property type="match status" value="1"/>
</dbReference>